<feature type="compositionally biased region" description="Low complexity" evidence="1">
    <location>
        <begin position="310"/>
        <end position="323"/>
    </location>
</feature>
<accession>A0A2K1QGQ4</accession>
<feature type="region of interest" description="Disordered" evidence="1">
    <location>
        <begin position="377"/>
        <end position="426"/>
    </location>
</feature>
<gene>
    <name evidence="2" type="ORF">CAC42_6546</name>
</gene>
<feature type="region of interest" description="Disordered" evidence="1">
    <location>
        <begin position="221"/>
        <end position="323"/>
    </location>
</feature>
<feature type="compositionally biased region" description="Low complexity" evidence="1">
    <location>
        <begin position="17"/>
        <end position="30"/>
    </location>
</feature>
<dbReference type="InParanoid" id="A0A2K1QGQ4"/>
<feature type="compositionally biased region" description="Low complexity" evidence="1">
    <location>
        <begin position="252"/>
        <end position="268"/>
    </location>
</feature>
<dbReference type="InterPro" id="IPR025040">
    <property type="entry name" value="DUF3984"/>
</dbReference>
<dbReference type="STRING" id="2082308.A0A2K1QGQ4"/>
<feature type="region of interest" description="Disordered" evidence="1">
    <location>
        <begin position="453"/>
        <end position="474"/>
    </location>
</feature>
<name>A0A2K1QGQ4_9PEZI</name>
<feature type="region of interest" description="Disordered" evidence="1">
    <location>
        <begin position="486"/>
        <end position="512"/>
    </location>
</feature>
<comment type="caution">
    <text evidence="2">The sequence shown here is derived from an EMBL/GenBank/DDBJ whole genome shotgun (WGS) entry which is preliminary data.</text>
</comment>
<feature type="region of interest" description="Disordered" evidence="1">
    <location>
        <begin position="133"/>
        <end position="207"/>
    </location>
</feature>
<feature type="region of interest" description="Disordered" evidence="1">
    <location>
        <begin position="1"/>
        <end position="66"/>
    </location>
</feature>
<dbReference type="AlphaFoldDB" id="A0A2K1QGQ4"/>
<feature type="compositionally biased region" description="Basic and acidic residues" evidence="1">
    <location>
        <begin position="377"/>
        <end position="387"/>
    </location>
</feature>
<dbReference type="OrthoDB" id="5339776at2759"/>
<dbReference type="Pfam" id="PF13136">
    <property type="entry name" value="DUF3984"/>
    <property type="match status" value="1"/>
</dbReference>
<dbReference type="EMBL" id="NKHZ01000088">
    <property type="protein sequence ID" value="PNS14033.1"/>
    <property type="molecule type" value="Genomic_DNA"/>
</dbReference>
<evidence type="ECO:0000313" key="2">
    <source>
        <dbReference type="EMBL" id="PNS14033.1"/>
    </source>
</evidence>
<evidence type="ECO:0000313" key="3">
    <source>
        <dbReference type="Proteomes" id="UP000243797"/>
    </source>
</evidence>
<dbReference type="Proteomes" id="UP000243797">
    <property type="component" value="Unassembled WGS sequence"/>
</dbReference>
<organism evidence="2 3">
    <name type="scientific">Sphaceloma murrayae</name>
    <dbReference type="NCBI Taxonomy" id="2082308"/>
    <lineage>
        <taxon>Eukaryota</taxon>
        <taxon>Fungi</taxon>
        <taxon>Dikarya</taxon>
        <taxon>Ascomycota</taxon>
        <taxon>Pezizomycotina</taxon>
        <taxon>Dothideomycetes</taxon>
        <taxon>Dothideomycetidae</taxon>
        <taxon>Myriangiales</taxon>
        <taxon>Elsinoaceae</taxon>
        <taxon>Sphaceloma</taxon>
    </lineage>
</organism>
<feature type="compositionally biased region" description="Acidic residues" evidence="1">
    <location>
        <begin position="407"/>
        <end position="425"/>
    </location>
</feature>
<feature type="compositionally biased region" description="Low complexity" evidence="1">
    <location>
        <begin position="226"/>
        <end position="240"/>
    </location>
</feature>
<protein>
    <submittedName>
        <fullName evidence="2">Uncharacterized protein</fullName>
    </submittedName>
</protein>
<proteinExistence type="predicted"/>
<reference evidence="2 3" key="1">
    <citation type="submission" date="2017-06" db="EMBL/GenBank/DDBJ databases">
        <title>Draft genome sequence of a variant of Elsinoe murrayae.</title>
        <authorList>
            <person name="Cheng Q."/>
        </authorList>
    </citation>
    <scope>NUCLEOTIDE SEQUENCE [LARGE SCALE GENOMIC DNA]</scope>
    <source>
        <strain evidence="2 3">CQ-2017a</strain>
    </source>
</reference>
<sequence>MTSPVLPRRSGSRSRRSNASFSDLRLAPLSTPAPPPPPPPQQQQTQREKPEMSISLDSSRTPGSIDHGIAYAYKVNHPSYLAGRSAPSTPGILSRSSSRKGLASGALSRKFVYDDEEDDENEDPNYFQYAAVRTNQQGGVDSTHGYVGDRGKSKSESGLNSTHQQRKPGLHPLNTASHYTQPLRGSKTAGAITPRGRPSKRSDGDDNWLIHATSFTTSLLQESKASSLFSSHSSTTHLPSRTAGKAFGTYATASSPSSSDSETSTPHPRNNRHSLHMPLSALPSALDGTASPLRSPALPSAHGWSSRFGSRVPSTTTSRRNSRANIRAAVSGLATPFTPHPNASRPGTAGGIHTRVLPDFVDGAQQREMEASLAQVQRERDGIRAEEEGGGYFPVQGGRGRERTVDDGDDDDDDIEDDDDDDEEEVARLARTPGFGLGGFGIIDAFVGMGGFGGEETTDGEAEVGDGKGGNRMARKRGRALDVQGLERRTDEEVSTAKARGEDTEGGGGGGGWSDAAWLLSVASKALLS</sequence>
<keyword evidence="3" id="KW-1185">Reference proteome</keyword>
<feature type="region of interest" description="Disordered" evidence="1">
    <location>
        <begin position="80"/>
        <end position="106"/>
    </location>
</feature>
<feature type="compositionally biased region" description="Pro residues" evidence="1">
    <location>
        <begin position="31"/>
        <end position="41"/>
    </location>
</feature>
<evidence type="ECO:0000256" key="1">
    <source>
        <dbReference type="SAM" id="MobiDB-lite"/>
    </source>
</evidence>